<dbReference type="FunFam" id="3.30.1370.30:FF:000001">
    <property type="entry name" value="40S ribosomal protein S15a"/>
    <property type="match status" value="1"/>
</dbReference>
<dbReference type="GO" id="GO:0006412">
    <property type="term" value="P:translation"/>
    <property type="evidence" value="ECO:0007669"/>
    <property type="project" value="InterPro"/>
</dbReference>
<keyword evidence="3 4" id="KW-0687">Ribonucleoprotein</keyword>
<reference evidence="5 6" key="1">
    <citation type="journal article" date="2013" name="MBio">
        <title>Genome sequencing of the plant pathogen Taphrina deformans, the causal agent of peach leaf curl.</title>
        <authorList>
            <person name="Cisse O.H."/>
            <person name="Almeida J.M.G.C.F."/>
            <person name="Fonseca A."/>
            <person name="Kumar A.A."/>
            <person name="Salojaervi J."/>
            <person name="Overmyer K."/>
            <person name="Hauser P.M."/>
            <person name="Pagni M."/>
        </authorList>
    </citation>
    <scope>NUCLEOTIDE SEQUENCE [LARGE SCALE GENOMIC DNA]</scope>
    <source>
        <strain evidence="6">PYCC 5710 / ATCC 11124 / CBS 356.35 / IMI 108563 / JCM 9778 / NBRC 8474</strain>
    </source>
</reference>
<dbReference type="AlphaFoldDB" id="R4XIX3"/>
<accession>R4XIX3</accession>
<dbReference type="FunFam" id="3.30.1490.10:FF:000002">
    <property type="entry name" value="40S ribosomal protein S15a"/>
    <property type="match status" value="1"/>
</dbReference>
<evidence type="ECO:0000256" key="3">
    <source>
        <dbReference type="ARBA" id="ARBA00023274"/>
    </source>
</evidence>
<keyword evidence="6" id="KW-1185">Reference proteome</keyword>
<dbReference type="VEuPathDB" id="FungiDB:TAPDE_004899"/>
<dbReference type="GO" id="GO:0022627">
    <property type="term" value="C:cytosolic small ribosomal subunit"/>
    <property type="evidence" value="ECO:0007669"/>
    <property type="project" value="UniProtKB-ARBA"/>
</dbReference>
<keyword evidence="2 4" id="KW-0689">Ribosomal protein</keyword>
<evidence type="ECO:0000313" key="5">
    <source>
        <dbReference type="EMBL" id="CCG84439.1"/>
    </source>
</evidence>
<dbReference type="EMBL" id="CAHR02000239">
    <property type="protein sequence ID" value="CCG84439.1"/>
    <property type="molecule type" value="Genomic_DNA"/>
</dbReference>
<evidence type="ECO:0000256" key="4">
    <source>
        <dbReference type="RuleBase" id="RU003660"/>
    </source>
</evidence>
<dbReference type="OrthoDB" id="10250260at2759"/>
<organism evidence="5 6">
    <name type="scientific">Taphrina deformans (strain PYCC 5710 / ATCC 11124 / CBS 356.35 / IMI 108563 / JCM 9778 / NBRC 8474)</name>
    <name type="common">Peach leaf curl fungus</name>
    <name type="synonym">Lalaria deformans</name>
    <dbReference type="NCBI Taxonomy" id="1097556"/>
    <lineage>
        <taxon>Eukaryota</taxon>
        <taxon>Fungi</taxon>
        <taxon>Dikarya</taxon>
        <taxon>Ascomycota</taxon>
        <taxon>Taphrinomycotina</taxon>
        <taxon>Taphrinomycetes</taxon>
        <taxon>Taphrinales</taxon>
        <taxon>Taphrinaceae</taxon>
        <taxon>Taphrina</taxon>
    </lineage>
</organism>
<dbReference type="SUPFAM" id="SSF56047">
    <property type="entry name" value="Ribosomal protein S8"/>
    <property type="match status" value="1"/>
</dbReference>
<evidence type="ECO:0000256" key="1">
    <source>
        <dbReference type="ARBA" id="ARBA00006471"/>
    </source>
</evidence>
<dbReference type="GO" id="GO:0003735">
    <property type="term" value="F:structural constituent of ribosome"/>
    <property type="evidence" value="ECO:0007669"/>
    <property type="project" value="InterPro"/>
</dbReference>
<evidence type="ECO:0008006" key="7">
    <source>
        <dbReference type="Google" id="ProtNLM"/>
    </source>
</evidence>
<dbReference type="Proteomes" id="UP000013776">
    <property type="component" value="Unassembled WGS sequence"/>
</dbReference>
<dbReference type="PROSITE" id="PS00053">
    <property type="entry name" value="RIBOSOMAL_S8"/>
    <property type="match status" value="1"/>
</dbReference>
<dbReference type="InterPro" id="IPR035987">
    <property type="entry name" value="Ribosomal_uS8_sf"/>
</dbReference>
<evidence type="ECO:0000256" key="2">
    <source>
        <dbReference type="ARBA" id="ARBA00022980"/>
    </source>
</evidence>
<comment type="similarity">
    <text evidence="1 4">Belongs to the universal ribosomal protein uS8 family.</text>
</comment>
<dbReference type="PANTHER" id="PTHR11758">
    <property type="entry name" value="40S RIBOSOMAL PROTEIN S15A"/>
    <property type="match status" value="1"/>
</dbReference>
<evidence type="ECO:0000313" key="6">
    <source>
        <dbReference type="Proteomes" id="UP000013776"/>
    </source>
</evidence>
<dbReference type="eggNOG" id="KOG1754">
    <property type="taxonomic scope" value="Eukaryota"/>
</dbReference>
<dbReference type="InterPro" id="IPR000630">
    <property type="entry name" value="Ribosomal_uS8"/>
</dbReference>
<name>R4XIX3_TAPDE</name>
<dbReference type="Pfam" id="PF00410">
    <property type="entry name" value="Ribosomal_S8"/>
    <property type="match status" value="1"/>
</dbReference>
<gene>
    <name evidence="5" type="ORF">TAPDE_004899</name>
</gene>
<dbReference type="NCBIfam" id="NF003115">
    <property type="entry name" value="PRK04034.1"/>
    <property type="match status" value="1"/>
</dbReference>
<dbReference type="Gene3D" id="3.30.1490.10">
    <property type="match status" value="1"/>
</dbReference>
<dbReference type="STRING" id="1097556.R4XIX3"/>
<dbReference type="InterPro" id="IPR047863">
    <property type="entry name" value="Ribosomal_uS8_CS"/>
</dbReference>
<comment type="caution">
    <text evidence="5">The sequence shown here is derived from an EMBL/GenBank/DDBJ whole genome shotgun (WGS) entry which is preliminary data.</text>
</comment>
<protein>
    <recommendedName>
        <fullName evidence="7">40S ribosomal protein S22</fullName>
    </recommendedName>
</protein>
<sequence>MVRQSVLNDCLNNIVNAEKAGKRQVLIRPSSKVIVKFLEVMQKHGYIGEFEEVDDHRAGKIVIQLNGRLNKCGVISPRFNIQLKDIEKWVTQLLPSRQVGFMVLTTSRGIMSHEEARAKNTGGKVLGFFY</sequence>
<dbReference type="Gene3D" id="3.30.1370.30">
    <property type="match status" value="1"/>
</dbReference>
<proteinExistence type="inferred from homology"/>